<sequence>MIGQNFSSILPACFYFLNQQLPSSFPGMYVLSSFFPTGSTNSNTPAAHLRAHSLVVVLPRVVMSAPLFLFVSRTQSCATIDRLAPAIADSLPHEALDKKPLRSLVPKTR</sequence>
<dbReference type="Proteomes" id="UP000244005">
    <property type="component" value="Unassembled WGS sequence"/>
</dbReference>
<protein>
    <submittedName>
        <fullName evidence="1">Uncharacterized protein</fullName>
    </submittedName>
</protein>
<keyword evidence="2" id="KW-1185">Reference proteome</keyword>
<accession>A0A2R6XBV2</accession>
<evidence type="ECO:0000313" key="1">
    <source>
        <dbReference type="EMBL" id="PTQ43591.1"/>
    </source>
</evidence>
<dbReference type="Gramene" id="Mp3g23190.1">
    <property type="protein sequence ID" value="Mp3g23190.1.cds1"/>
    <property type="gene ID" value="Mp3g23190"/>
</dbReference>
<dbReference type="EMBL" id="KZ772696">
    <property type="protein sequence ID" value="PTQ43591.1"/>
    <property type="molecule type" value="Genomic_DNA"/>
</dbReference>
<reference evidence="2" key="1">
    <citation type="journal article" date="2017" name="Cell">
        <title>Insights into land plant evolution garnered from the Marchantia polymorpha genome.</title>
        <authorList>
            <person name="Bowman J.L."/>
            <person name="Kohchi T."/>
            <person name="Yamato K.T."/>
            <person name="Jenkins J."/>
            <person name="Shu S."/>
            <person name="Ishizaki K."/>
            <person name="Yamaoka S."/>
            <person name="Nishihama R."/>
            <person name="Nakamura Y."/>
            <person name="Berger F."/>
            <person name="Adam C."/>
            <person name="Aki S.S."/>
            <person name="Althoff F."/>
            <person name="Araki T."/>
            <person name="Arteaga-Vazquez M.A."/>
            <person name="Balasubrmanian S."/>
            <person name="Barry K."/>
            <person name="Bauer D."/>
            <person name="Boehm C.R."/>
            <person name="Briginshaw L."/>
            <person name="Caballero-Perez J."/>
            <person name="Catarino B."/>
            <person name="Chen F."/>
            <person name="Chiyoda S."/>
            <person name="Chovatia M."/>
            <person name="Davies K.M."/>
            <person name="Delmans M."/>
            <person name="Demura T."/>
            <person name="Dierschke T."/>
            <person name="Dolan L."/>
            <person name="Dorantes-Acosta A.E."/>
            <person name="Eklund D.M."/>
            <person name="Florent S.N."/>
            <person name="Flores-Sandoval E."/>
            <person name="Fujiyama A."/>
            <person name="Fukuzawa H."/>
            <person name="Galik B."/>
            <person name="Grimanelli D."/>
            <person name="Grimwood J."/>
            <person name="Grossniklaus U."/>
            <person name="Hamada T."/>
            <person name="Haseloff J."/>
            <person name="Hetherington A.J."/>
            <person name="Higo A."/>
            <person name="Hirakawa Y."/>
            <person name="Hundley H.N."/>
            <person name="Ikeda Y."/>
            <person name="Inoue K."/>
            <person name="Inoue S.I."/>
            <person name="Ishida S."/>
            <person name="Jia Q."/>
            <person name="Kakita M."/>
            <person name="Kanazawa T."/>
            <person name="Kawai Y."/>
            <person name="Kawashima T."/>
            <person name="Kennedy M."/>
            <person name="Kinose K."/>
            <person name="Kinoshita T."/>
            <person name="Kohara Y."/>
            <person name="Koide E."/>
            <person name="Komatsu K."/>
            <person name="Kopischke S."/>
            <person name="Kubo M."/>
            <person name="Kyozuka J."/>
            <person name="Lagercrantz U."/>
            <person name="Lin S.S."/>
            <person name="Lindquist E."/>
            <person name="Lipzen A.M."/>
            <person name="Lu C.W."/>
            <person name="De Luna E."/>
            <person name="Martienssen R.A."/>
            <person name="Minamino N."/>
            <person name="Mizutani M."/>
            <person name="Mizutani M."/>
            <person name="Mochizuki N."/>
            <person name="Monte I."/>
            <person name="Mosher R."/>
            <person name="Nagasaki H."/>
            <person name="Nakagami H."/>
            <person name="Naramoto S."/>
            <person name="Nishitani K."/>
            <person name="Ohtani M."/>
            <person name="Okamoto T."/>
            <person name="Okumura M."/>
            <person name="Phillips J."/>
            <person name="Pollak B."/>
            <person name="Reinders A."/>
            <person name="Rovekamp M."/>
            <person name="Sano R."/>
            <person name="Sawa S."/>
            <person name="Schmid M.W."/>
            <person name="Shirakawa M."/>
            <person name="Solano R."/>
            <person name="Spunde A."/>
            <person name="Suetsugu N."/>
            <person name="Sugano S."/>
            <person name="Sugiyama A."/>
            <person name="Sun R."/>
            <person name="Suzuki Y."/>
            <person name="Takenaka M."/>
            <person name="Takezawa D."/>
            <person name="Tomogane H."/>
            <person name="Tsuzuki M."/>
            <person name="Ueda T."/>
            <person name="Umeda M."/>
            <person name="Ward J.M."/>
            <person name="Watanabe Y."/>
            <person name="Yazaki K."/>
            <person name="Yokoyama R."/>
            <person name="Yoshitake Y."/>
            <person name="Yotsui I."/>
            <person name="Zachgo S."/>
            <person name="Schmutz J."/>
        </authorList>
    </citation>
    <scope>NUCLEOTIDE SEQUENCE [LARGE SCALE GENOMIC DNA]</scope>
    <source>
        <strain evidence="2">Tak-1</strain>
    </source>
</reference>
<name>A0A2R6XBV2_MARPO</name>
<dbReference type="AlphaFoldDB" id="A0A2R6XBV2"/>
<proteinExistence type="predicted"/>
<gene>
    <name evidence="1" type="ORF">MARPO_0024s0096</name>
</gene>
<evidence type="ECO:0000313" key="2">
    <source>
        <dbReference type="Proteomes" id="UP000244005"/>
    </source>
</evidence>
<organism evidence="1 2">
    <name type="scientific">Marchantia polymorpha</name>
    <name type="common">Common liverwort</name>
    <name type="synonym">Marchantia aquatica</name>
    <dbReference type="NCBI Taxonomy" id="3197"/>
    <lineage>
        <taxon>Eukaryota</taxon>
        <taxon>Viridiplantae</taxon>
        <taxon>Streptophyta</taxon>
        <taxon>Embryophyta</taxon>
        <taxon>Marchantiophyta</taxon>
        <taxon>Marchantiopsida</taxon>
        <taxon>Marchantiidae</taxon>
        <taxon>Marchantiales</taxon>
        <taxon>Marchantiaceae</taxon>
        <taxon>Marchantia</taxon>
    </lineage>
</organism>